<dbReference type="GeneID" id="63717910"/>
<dbReference type="RefSeq" id="XP_040657606.1">
    <property type="nucleotide sequence ID" value="XM_040802573.1"/>
</dbReference>
<dbReference type="STRING" id="98403.A0A151GMA9"/>
<dbReference type="AlphaFoldDB" id="A0A151GMA9"/>
<reference evidence="1 2" key="1">
    <citation type="journal article" date="2016" name="Sci. Rep.">
        <title>Insights into Adaptations to a Near-Obligate Nematode Endoparasitic Lifestyle from the Finished Genome of Drechmeria coniospora.</title>
        <authorList>
            <person name="Zhang L."/>
            <person name="Zhou Z."/>
            <person name="Guo Q."/>
            <person name="Fokkens L."/>
            <person name="Miskei M."/>
            <person name="Pocsi I."/>
            <person name="Zhang W."/>
            <person name="Chen M."/>
            <person name="Wang L."/>
            <person name="Sun Y."/>
            <person name="Donzelli B.G."/>
            <person name="Gibson D.M."/>
            <person name="Nelson D.R."/>
            <person name="Luo J.G."/>
            <person name="Rep M."/>
            <person name="Liu H."/>
            <person name="Yang S."/>
            <person name="Wang J."/>
            <person name="Krasnoff S.B."/>
            <person name="Xu Y."/>
            <person name="Molnar I."/>
            <person name="Lin M."/>
        </authorList>
    </citation>
    <scope>NUCLEOTIDE SEQUENCE [LARGE SCALE GENOMIC DNA]</scope>
    <source>
        <strain evidence="1 2">ARSEF 6962</strain>
    </source>
</reference>
<accession>A0A151GMA9</accession>
<organism evidence="1 2">
    <name type="scientific">Drechmeria coniospora</name>
    <name type="common">Nematophagous fungus</name>
    <name type="synonym">Meria coniospora</name>
    <dbReference type="NCBI Taxonomy" id="98403"/>
    <lineage>
        <taxon>Eukaryota</taxon>
        <taxon>Fungi</taxon>
        <taxon>Dikarya</taxon>
        <taxon>Ascomycota</taxon>
        <taxon>Pezizomycotina</taxon>
        <taxon>Sordariomycetes</taxon>
        <taxon>Hypocreomycetidae</taxon>
        <taxon>Hypocreales</taxon>
        <taxon>Ophiocordycipitaceae</taxon>
        <taxon>Drechmeria</taxon>
    </lineage>
</organism>
<name>A0A151GMA9_DRECN</name>
<protein>
    <recommendedName>
        <fullName evidence="3">V-type ATPase, C subunit family protein</fullName>
    </recommendedName>
</protein>
<proteinExistence type="predicted"/>
<evidence type="ECO:0000313" key="2">
    <source>
        <dbReference type="Proteomes" id="UP000076580"/>
    </source>
</evidence>
<gene>
    <name evidence="1" type="ORF">DCS_05267</name>
</gene>
<comment type="caution">
    <text evidence="1">The sequence shown here is derived from an EMBL/GenBank/DDBJ whole genome shotgun (WGS) entry which is preliminary data.</text>
</comment>
<dbReference type="EMBL" id="LAYC01000002">
    <property type="protein sequence ID" value="KYK58254.1"/>
    <property type="molecule type" value="Genomic_DNA"/>
</dbReference>
<keyword evidence="2" id="KW-1185">Reference proteome</keyword>
<evidence type="ECO:0008006" key="3">
    <source>
        <dbReference type="Google" id="ProtNLM"/>
    </source>
</evidence>
<evidence type="ECO:0000313" key="1">
    <source>
        <dbReference type="EMBL" id="KYK58254.1"/>
    </source>
</evidence>
<sequence>MHCPAVVTESKSHDEAPSTLSEYVTVPVLRPPTVFKHSPREPDRAVSLLLFLARAQRGMAMMQLPANPHGHDAAAILATPDFARAFEDGAFMAEFARLLSGSQKVGEFHVLCAIVDQMAPALGESGQMRGFSVVRGKLDETLPDLWLPSPPRAREDSDSVSTLTFHLGSPRITLPLARTTFHNSRTSTLLASRFDMTEPSPILRQSCQKSSQRIILSLHRKLHSTNDLGLWAPLCPITHARVVADGFGNIIRGIEVNGKREPASTELEDSVNTMFKNRSASDIAPGPMGVWAMINSAVDLDNAPDPARSLLGKPATRDEIEVMAQYLEQSYGSGGRLFQILSGGGGWGAKKGLLSIDPQRTHFALSEEEEMKRFFQTMDRSSFAPPGSQIQFFMPAPAPPQDTAASCSGIVFGVPRNDEYAEGEAEVAESGFLVDDHFGALSTQGVFISGSTDPETGLLDESKLSVPNARVYVVKDKKKGGLLRSIGTERLADAAAATLI</sequence>
<dbReference type="Proteomes" id="UP000076580">
    <property type="component" value="Chromosome 02"/>
</dbReference>
<dbReference type="InParanoid" id="A0A151GMA9"/>